<proteinExistence type="predicted"/>
<dbReference type="InterPro" id="IPR052340">
    <property type="entry name" value="RNase_Y/CdgJ"/>
</dbReference>
<dbReference type="PANTHER" id="PTHR33525:SF6">
    <property type="entry name" value="HDOD DOMAIN-CONTAINING PROTEIN"/>
    <property type="match status" value="1"/>
</dbReference>
<dbReference type="Pfam" id="PF08668">
    <property type="entry name" value="HDOD"/>
    <property type="match status" value="1"/>
</dbReference>
<sequence length="332" mass="35775">MKRWLKNLLGGDSEESKPAPVAVAAPAPARTRAPDAAHAAMVDLLFYRWLAGITQNSGPSSDEKVVLVELAYVTQLPLAEIALAPSRPAVFTPLLRSMRDSSVSGADLARQLSQDKALIAEVLREANRPCHHPHYHANDPVTTVERATMLLGVNGLRMLVGRASLLPVIMSMHPGPFSQLSTPLLWRQCEKCALAASVLAPSVRANPVEAYFAGLLHNMGLIVAFRVLDQANTEASLPQSEDFVAALHAQARALSVRIAEAWGFPDTVTSAIREAGRLDGTPLSQAVALADMLSRLRMLVDSAHFEEDDPFVLEGLDAAGLACFEELHSDDE</sequence>
<evidence type="ECO:0000313" key="4">
    <source>
        <dbReference type="Proteomes" id="UP000278085"/>
    </source>
</evidence>
<accession>A0A430HCN0</accession>
<dbReference type="SUPFAM" id="SSF109604">
    <property type="entry name" value="HD-domain/PDEase-like"/>
    <property type="match status" value="1"/>
</dbReference>
<dbReference type="Proteomes" id="UP000278085">
    <property type="component" value="Unassembled WGS sequence"/>
</dbReference>
<gene>
    <name evidence="3" type="ORF">EJB06_30240</name>
</gene>
<dbReference type="OrthoDB" id="8770724at2"/>
<name>A0A430HCN0_9BURK</name>
<evidence type="ECO:0000313" key="3">
    <source>
        <dbReference type="EMBL" id="RSZ55272.1"/>
    </source>
</evidence>
<dbReference type="EMBL" id="RXLQ01000029">
    <property type="protein sequence ID" value="RSZ55272.1"/>
    <property type="molecule type" value="Genomic_DNA"/>
</dbReference>
<dbReference type="InterPro" id="IPR013976">
    <property type="entry name" value="HDOD"/>
</dbReference>
<protein>
    <submittedName>
        <fullName evidence="3">HDOD domain-containing protein</fullName>
    </submittedName>
</protein>
<feature type="region of interest" description="Disordered" evidence="1">
    <location>
        <begin position="9"/>
        <end position="29"/>
    </location>
</feature>
<organism evidence="3 4">
    <name type="scientific">Massilia atriviolacea</name>
    <dbReference type="NCBI Taxonomy" id="2495579"/>
    <lineage>
        <taxon>Bacteria</taxon>
        <taxon>Pseudomonadati</taxon>
        <taxon>Pseudomonadota</taxon>
        <taxon>Betaproteobacteria</taxon>
        <taxon>Burkholderiales</taxon>
        <taxon>Oxalobacteraceae</taxon>
        <taxon>Telluria group</taxon>
        <taxon>Massilia</taxon>
    </lineage>
</organism>
<reference evidence="3 4" key="1">
    <citation type="submission" date="2018-12" db="EMBL/GenBank/DDBJ databases">
        <authorList>
            <person name="Yang E."/>
        </authorList>
    </citation>
    <scope>NUCLEOTIDE SEQUENCE [LARGE SCALE GENOMIC DNA]</scope>
    <source>
        <strain evidence="3 4">SOD</strain>
    </source>
</reference>
<evidence type="ECO:0000256" key="1">
    <source>
        <dbReference type="SAM" id="MobiDB-lite"/>
    </source>
</evidence>
<dbReference type="PROSITE" id="PS51833">
    <property type="entry name" value="HDOD"/>
    <property type="match status" value="1"/>
</dbReference>
<dbReference type="RefSeq" id="WP_126077740.1">
    <property type="nucleotide sequence ID" value="NZ_CP051166.1"/>
</dbReference>
<comment type="caution">
    <text evidence="3">The sequence shown here is derived from an EMBL/GenBank/DDBJ whole genome shotgun (WGS) entry which is preliminary data.</text>
</comment>
<feature type="domain" description="HDOD" evidence="2">
    <location>
        <begin position="84"/>
        <end position="278"/>
    </location>
</feature>
<keyword evidence="4" id="KW-1185">Reference proteome</keyword>
<dbReference type="Gene3D" id="1.10.3210.10">
    <property type="entry name" value="Hypothetical protein af1432"/>
    <property type="match status" value="1"/>
</dbReference>
<dbReference type="AlphaFoldDB" id="A0A430HCN0"/>
<dbReference type="PANTHER" id="PTHR33525">
    <property type="match status" value="1"/>
</dbReference>
<feature type="compositionally biased region" description="Low complexity" evidence="1">
    <location>
        <begin position="18"/>
        <end position="29"/>
    </location>
</feature>
<evidence type="ECO:0000259" key="2">
    <source>
        <dbReference type="PROSITE" id="PS51833"/>
    </source>
</evidence>